<dbReference type="SUPFAM" id="SSF55073">
    <property type="entry name" value="Nucleotide cyclase"/>
    <property type="match status" value="1"/>
</dbReference>
<protein>
    <recommendedName>
        <fullName evidence="2">Guanylate cyclase domain-containing protein</fullName>
    </recommendedName>
</protein>
<dbReference type="PANTHER" id="PTHR43081:SF1">
    <property type="entry name" value="ADENYLATE CYCLASE, TERMINAL-DIFFERENTIATION SPECIFIC"/>
    <property type="match status" value="1"/>
</dbReference>
<gene>
    <name evidence="3" type="ORF">MC7420_4455</name>
</gene>
<dbReference type="HOGENOM" id="CLU_000445_85_1_3"/>
<dbReference type="GO" id="GO:0004016">
    <property type="term" value="F:adenylate cyclase activity"/>
    <property type="evidence" value="ECO:0007669"/>
    <property type="project" value="UniProtKB-ARBA"/>
</dbReference>
<dbReference type="PROSITE" id="PS50125">
    <property type="entry name" value="GUANYLATE_CYCLASE_2"/>
    <property type="match status" value="1"/>
</dbReference>
<reference evidence="3 4" key="1">
    <citation type="submission" date="2008-07" db="EMBL/GenBank/DDBJ databases">
        <authorList>
            <person name="Tandeau de Marsac N."/>
            <person name="Ferriera S."/>
            <person name="Johnson J."/>
            <person name="Kravitz S."/>
            <person name="Beeson K."/>
            <person name="Sutton G."/>
            <person name="Rogers Y.-H."/>
            <person name="Friedman R."/>
            <person name="Frazier M."/>
            <person name="Venter J.C."/>
        </authorList>
    </citation>
    <scope>NUCLEOTIDE SEQUENCE [LARGE SCALE GENOMIC DNA]</scope>
    <source>
        <strain evidence="3 4">PCC 7420</strain>
    </source>
</reference>
<dbReference type="SMART" id="SM01080">
    <property type="entry name" value="CHASE2"/>
    <property type="match status" value="1"/>
</dbReference>
<dbReference type="PANTHER" id="PTHR43081">
    <property type="entry name" value="ADENYLATE CYCLASE, TERMINAL-DIFFERENTIATION SPECIFIC-RELATED"/>
    <property type="match status" value="1"/>
</dbReference>
<dbReference type="Pfam" id="PF05226">
    <property type="entry name" value="CHASE2"/>
    <property type="match status" value="1"/>
</dbReference>
<evidence type="ECO:0000256" key="1">
    <source>
        <dbReference type="ARBA" id="ARBA00005381"/>
    </source>
</evidence>
<accession>B4VY18</accession>
<dbReference type="eggNOG" id="COG2114">
    <property type="taxonomic scope" value="Bacteria"/>
</dbReference>
<dbReference type="InterPro" id="IPR050697">
    <property type="entry name" value="Adenylyl/Guanylyl_Cyclase_3/4"/>
</dbReference>
<dbReference type="CDD" id="cd07302">
    <property type="entry name" value="CHD"/>
    <property type="match status" value="1"/>
</dbReference>
<comment type="similarity">
    <text evidence="1">Belongs to the adenylyl cyclase class-3 family.</text>
</comment>
<dbReference type="Pfam" id="PF00211">
    <property type="entry name" value="Guanylate_cyc"/>
    <property type="match status" value="1"/>
</dbReference>
<dbReference type="Gene3D" id="3.30.70.1230">
    <property type="entry name" value="Nucleotide cyclase"/>
    <property type="match status" value="1"/>
</dbReference>
<keyword evidence="4" id="KW-1185">Reference proteome</keyword>
<dbReference type="InterPro" id="IPR001054">
    <property type="entry name" value="A/G_cyclase"/>
</dbReference>
<dbReference type="OrthoDB" id="9759607at2"/>
<dbReference type="AlphaFoldDB" id="B4VY18"/>
<dbReference type="Proteomes" id="UP000003835">
    <property type="component" value="Unassembled WGS sequence"/>
</dbReference>
<evidence type="ECO:0000313" key="3">
    <source>
        <dbReference type="EMBL" id="EDX73208.1"/>
    </source>
</evidence>
<organism evidence="3 4">
    <name type="scientific">Coleofasciculus chthonoplastes PCC 7420</name>
    <dbReference type="NCBI Taxonomy" id="118168"/>
    <lineage>
        <taxon>Bacteria</taxon>
        <taxon>Bacillati</taxon>
        <taxon>Cyanobacteriota</taxon>
        <taxon>Cyanophyceae</taxon>
        <taxon>Coleofasciculales</taxon>
        <taxon>Coleofasciculaceae</taxon>
        <taxon>Coleofasciculus</taxon>
    </lineage>
</organism>
<dbReference type="GO" id="GO:0035556">
    <property type="term" value="P:intracellular signal transduction"/>
    <property type="evidence" value="ECO:0007669"/>
    <property type="project" value="InterPro"/>
</dbReference>
<dbReference type="STRING" id="118168.MC7420_4455"/>
<dbReference type="SMART" id="SM00044">
    <property type="entry name" value="CYCc"/>
    <property type="match status" value="1"/>
</dbReference>
<dbReference type="InterPro" id="IPR007890">
    <property type="entry name" value="CHASE2"/>
</dbReference>
<dbReference type="RefSeq" id="WP_006103671.1">
    <property type="nucleotide sequence ID" value="NZ_DS989859.1"/>
</dbReference>
<feature type="domain" description="Guanylate cyclase" evidence="2">
    <location>
        <begin position="457"/>
        <end position="595"/>
    </location>
</feature>
<evidence type="ECO:0000313" key="4">
    <source>
        <dbReference type="Proteomes" id="UP000003835"/>
    </source>
</evidence>
<name>B4VY18_9CYAN</name>
<dbReference type="GO" id="GO:0006171">
    <property type="term" value="P:cAMP biosynthetic process"/>
    <property type="evidence" value="ECO:0007669"/>
    <property type="project" value="TreeGrafter"/>
</dbReference>
<sequence length="650" mass="72461">MFKNLRQLLWQWRGVLITVPTITGLVLTLRSMGGLQLWEWTAYDQFLRWRPGETLDQRIVIVAIDEPDIQTLKQWTLSDATLAQLLRNIKAQQPSAIGLDIYRDLPVEPGHQDLVQVFTSTPNLMGVQKVLGDKYGTTVNAPPILKERNQVGAIDVLLDDDGRVRRALLSIRQDNNQTGTSSQELYSLPVRLALMYLENKGITLQPINPALGKVSLGKAVFVPMQPNDGGYINADTGGYQILLNYRRPQCQQHSQRCNPFPTVSLTEVLENKIPANLMRDRIVLIGVKAASLKDIFFTPYSNSYVTAEYGVDIHAQITSQLLSAALDGRSPIKVWSEPVERMWIVFWSSVGAISSWTFLRMRYLAVSILLLSTVLVGGSYLAFLQGWWIPLIPPLLALIGSEIAITAYLACIEREDRQAVMNLLGQHVTPKLAQAVWRDRHQLLKEGQITGQQLTATVLFTDIKGFTGITERTNPEVLMVWLNDYMKAMSQSVLDHDGVLDKFIGDAVMAVFGVPIPSTTPEAIAQDAIAAVRCALNMAAKLEQLNQQWKIQGLPTAAMRVGIATGTVVAGSLGSQQRLNYTTIGDSVNIAARLESYDKSIDGGICRILINEETYHYIKDYFLIQFIGLVQLRGRKQSLNVYQVFPDIRG</sequence>
<evidence type="ECO:0000259" key="2">
    <source>
        <dbReference type="PROSITE" id="PS50125"/>
    </source>
</evidence>
<proteinExistence type="inferred from homology"/>
<dbReference type="EMBL" id="DS989859">
    <property type="protein sequence ID" value="EDX73208.1"/>
    <property type="molecule type" value="Genomic_DNA"/>
</dbReference>
<dbReference type="eggNOG" id="COG4252">
    <property type="taxonomic scope" value="Bacteria"/>
</dbReference>
<dbReference type="InterPro" id="IPR029787">
    <property type="entry name" value="Nucleotide_cyclase"/>
</dbReference>